<evidence type="ECO:0000313" key="6">
    <source>
        <dbReference type="Proteomes" id="UP001501321"/>
    </source>
</evidence>
<protein>
    <submittedName>
        <fullName evidence="5">Bifunctional diguanylate cyclase/phosphodiesterase</fullName>
    </submittedName>
</protein>
<dbReference type="InterPro" id="IPR035919">
    <property type="entry name" value="EAL_sf"/>
</dbReference>
<dbReference type="PANTHER" id="PTHR33121">
    <property type="entry name" value="CYCLIC DI-GMP PHOSPHODIESTERASE PDEF"/>
    <property type="match status" value="1"/>
</dbReference>
<organism evidence="5 6">
    <name type="scientific">Pseudaeromonas paramecii</name>
    <dbReference type="NCBI Taxonomy" id="2138166"/>
    <lineage>
        <taxon>Bacteria</taxon>
        <taxon>Pseudomonadati</taxon>
        <taxon>Pseudomonadota</taxon>
        <taxon>Gammaproteobacteria</taxon>
        <taxon>Aeromonadales</taxon>
        <taxon>Aeromonadaceae</taxon>
        <taxon>Pseudaeromonas</taxon>
    </lineage>
</organism>
<dbReference type="Gene3D" id="3.20.20.450">
    <property type="entry name" value="EAL domain"/>
    <property type="match status" value="1"/>
</dbReference>
<dbReference type="Pfam" id="PF00563">
    <property type="entry name" value="EAL"/>
    <property type="match status" value="1"/>
</dbReference>
<dbReference type="PROSITE" id="PS51371">
    <property type="entry name" value="CBS"/>
    <property type="match status" value="1"/>
</dbReference>
<dbReference type="InterPro" id="IPR029787">
    <property type="entry name" value="Nucleotide_cyclase"/>
</dbReference>
<dbReference type="NCBIfam" id="TIGR00254">
    <property type="entry name" value="GGDEF"/>
    <property type="match status" value="1"/>
</dbReference>
<keyword evidence="6" id="KW-1185">Reference proteome</keyword>
<dbReference type="CDD" id="cd01949">
    <property type="entry name" value="GGDEF"/>
    <property type="match status" value="1"/>
</dbReference>
<comment type="caution">
    <text evidence="5">The sequence shown here is derived from an EMBL/GenBank/DDBJ whole genome shotgun (WGS) entry which is preliminary data.</text>
</comment>
<evidence type="ECO:0000259" key="3">
    <source>
        <dbReference type="PROSITE" id="PS50887"/>
    </source>
</evidence>
<dbReference type="SUPFAM" id="SSF141868">
    <property type="entry name" value="EAL domain-like"/>
    <property type="match status" value="1"/>
</dbReference>
<dbReference type="SUPFAM" id="SSF54631">
    <property type="entry name" value="CBS-domain pair"/>
    <property type="match status" value="1"/>
</dbReference>
<dbReference type="InterPro" id="IPR050706">
    <property type="entry name" value="Cyclic-di-GMP_PDE-like"/>
</dbReference>
<reference evidence="6" key="1">
    <citation type="journal article" date="2019" name="Int. J. Syst. Evol. Microbiol.">
        <title>The Global Catalogue of Microorganisms (GCM) 10K type strain sequencing project: providing services to taxonomists for standard genome sequencing and annotation.</title>
        <authorList>
            <consortium name="The Broad Institute Genomics Platform"/>
            <consortium name="The Broad Institute Genome Sequencing Center for Infectious Disease"/>
            <person name="Wu L."/>
            <person name="Ma J."/>
        </authorList>
    </citation>
    <scope>NUCLEOTIDE SEQUENCE [LARGE SCALE GENOMIC DNA]</scope>
    <source>
        <strain evidence="6">JCM 32226</strain>
    </source>
</reference>
<dbReference type="InterPro" id="IPR001633">
    <property type="entry name" value="EAL_dom"/>
</dbReference>
<keyword evidence="1" id="KW-0129">CBS domain</keyword>
<evidence type="ECO:0000313" key="5">
    <source>
        <dbReference type="EMBL" id="GAA4495428.1"/>
    </source>
</evidence>
<evidence type="ECO:0000256" key="1">
    <source>
        <dbReference type="PROSITE-ProRule" id="PRU00703"/>
    </source>
</evidence>
<sequence length="574" mass="64512">MQAELERILANRQIQTLLQPIFDCQQQSPLGYEALSRGPSDSPLHSPLELFFQAEQQGRLKEMELLCLQQALSCFVQQRLPGRLFVNLSPRVLLACQVPELVALTQTAGLSCQDLVIELTEHHPVNCWEDIQSQVALLKQAGFGVAIDDLGAGNSGLRLWSSLKPDFVKLDIYFTADLDKDLTKRQFVASLRDLAGNLGCAMILEGVEREEEYQCLRQLGIRYCQGYLLGKPAQRPGALFGARSDPAPSEQEVIHKVGQLAQSAPVLSPDLLCEQALQLFKQQSEYGCLPVLGKDDKPIGLLRRQSLLSHLAERFGHSLYAKAPVSRLMDTQPILVEAEQSLIQVSQQLVAKNSDEMDAWFVICQQGRYLGMGRIRELMRRLTDYKLQMARHANPLTLLPGNVPIQQALTRAIHRGRPFWLAYCDLNHFKPFNDVCGYDRGDQMIKLLARLLRKHFTQADTFIGHLGGDDFILLGEHGDWRSNLAQLQAEFHQLRICCYRQEDVRRGGIVGQDRDGQERQFPLVALAIGAVCWQPGLPLTQGQLSERLSQAKKQAKQQADHLWLETPQQTGICA</sequence>
<feature type="domain" description="EAL" evidence="2">
    <location>
        <begin position="1"/>
        <end position="246"/>
    </location>
</feature>
<name>A0ABP8PZW7_9GAMM</name>
<evidence type="ECO:0000259" key="2">
    <source>
        <dbReference type="PROSITE" id="PS50883"/>
    </source>
</evidence>
<dbReference type="InterPro" id="IPR000644">
    <property type="entry name" value="CBS_dom"/>
</dbReference>
<dbReference type="Gene3D" id="3.30.70.270">
    <property type="match status" value="1"/>
</dbReference>
<dbReference type="Gene3D" id="3.10.580.10">
    <property type="entry name" value="CBS-domain"/>
    <property type="match status" value="1"/>
</dbReference>
<dbReference type="Pfam" id="PF00990">
    <property type="entry name" value="GGDEF"/>
    <property type="match status" value="1"/>
</dbReference>
<dbReference type="CDD" id="cd01948">
    <property type="entry name" value="EAL"/>
    <property type="match status" value="1"/>
</dbReference>
<dbReference type="PROSITE" id="PS50883">
    <property type="entry name" value="EAL"/>
    <property type="match status" value="1"/>
</dbReference>
<dbReference type="PROSITE" id="PS50887">
    <property type="entry name" value="GGDEF"/>
    <property type="match status" value="1"/>
</dbReference>
<dbReference type="PANTHER" id="PTHR33121:SF76">
    <property type="entry name" value="SIGNALING PROTEIN"/>
    <property type="match status" value="1"/>
</dbReference>
<dbReference type="SMART" id="SM00052">
    <property type="entry name" value="EAL"/>
    <property type="match status" value="1"/>
</dbReference>
<proteinExistence type="predicted"/>
<accession>A0ABP8PZW7</accession>
<dbReference type="InterPro" id="IPR043128">
    <property type="entry name" value="Rev_trsase/Diguanyl_cyclase"/>
</dbReference>
<feature type="domain" description="CBS" evidence="4">
    <location>
        <begin position="260"/>
        <end position="319"/>
    </location>
</feature>
<gene>
    <name evidence="5" type="ORF">GCM10023095_08590</name>
</gene>
<feature type="domain" description="GGDEF" evidence="3">
    <location>
        <begin position="417"/>
        <end position="568"/>
    </location>
</feature>
<evidence type="ECO:0000259" key="4">
    <source>
        <dbReference type="PROSITE" id="PS51371"/>
    </source>
</evidence>
<dbReference type="InterPro" id="IPR000160">
    <property type="entry name" value="GGDEF_dom"/>
</dbReference>
<dbReference type="SUPFAM" id="SSF55073">
    <property type="entry name" value="Nucleotide cyclase"/>
    <property type="match status" value="1"/>
</dbReference>
<dbReference type="EMBL" id="BAABFC010000006">
    <property type="protein sequence ID" value="GAA4495428.1"/>
    <property type="molecule type" value="Genomic_DNA"/>
</dbReference>
<dbReference type="SMART" id="SM00267">
    <property type="entry name" value="GGDEF"/>
    <property type="match status" value="1"/>
</dbReference>
<dbReference type="Proteomes" id="UP001501321">
    <property type="component" value="Unassembled WGS sequence"/>
</dbReference>
<dbReference type="InterPro" id="IPR046342">
    <property type="entry name" value="CBS_dom_sf"/>
</dbReference>
<dbReference type="Pfam" id="PF00571">
    <property type="entry name" value="CBS"/>
    <property type="match status" value="1"/>
</dbReference>